<evidence type="ECO:0000256" key="1">
    <source>
        <dbReference type="SAM" id="MobiDB-lite"/>
    </source>
</evidence>
<dbReference type="Gramene" id="KXG29119">
    <property type="protein sequence ID" value="KXG29119"/>
    <property type="gene ID" value="SORBI_3005G214600"/>
</dbReference>
<evidence type="ECO:0000313" key="2">
    <source>
        <dbReference type="EMBL" id="KXG29119.1"/>
    </source>
</evidence>
<protein>
    <submittedName>
        <fullName evidence="2">Uncharacterized protein</fullName>
    </submittedName>
</protein>
<name>A0A1B6PTW6_SORBI</name>
<reference evidence="3" key="2">
    <citation type="journal article" date="2018" name="Plant J.">
        <title>The Sorghum bicolor reference genome: improved assembly, gene annotations, a transcriptome atlas, and signatures of genome organization.</title>
        <authorList>
            <person name="McCormick R.F."/>
            <person name="Truong S.K."/>
            <person name="Sreedasyam A."/>
            <person name="Jenkins J."/>
            <person name="Shu S."/>
            <person name="Sims D."/>
            <person name="Kennedy M."/>
            <person name="Amirebrahimi M."/>
            <person name="Weers B.D."/>
            <person name="McKinley B."/>
            <person name="Mattison A."/>
            <person name="Morishige D.T."/>
            <person name="Grimwood J."/>
            <person name="Schmutz J."/>
            <person name="Mullet J.E."/>
        </authorList>
    </citation>
    <scope>NUCLEOTIDE SEQUENCE [LARGE SCALE GENOMIC DNA]</scope>
    <source>
        <strain evidence="3">cv. BTx623</strain>
    </source>
</reference>
<sequence>MAWSPRRWRGLHHGGLPPSTSTMAGDLDLLRGLGLARRCRGLHGGDAGSTRQPSSLNLHHGGVCRFARCRADPTRRAL</sequence>
<dbReference type="InParanoid" id="A0A1B6PTW6"/>
<feature type="region of interest" description="Disordered" evidence="1">
    <location>
        <begin position="1"/>
        <end position="22"/>
    </location>
</feature>
<keyword evidence="3" id="KW-1185">Reference proteome</keyword>
<feature type="compositionally biased region" description="Basic residues" evidence="1">
    <location>
        <begin position="1"/>
        <end position="12"/>
    </location>
</feature>
<proteinExistence type="predicted"/>
<dbReference type="EMBL" id="CM000764">
    <property type="protein sequence ID" value="KXG29119.1"/>
    <property type="molecule type" value="Genomic_DNA"/>
</dbReference>
<organism evidence="2 3">
    <name type="scientific">Sorghum bicolor</name>
    <name type="common">Sorghum</name>
    <name type="synonym">Sorghum vulgare</name>
    <dbReference type="NCBI Taxonomy" id="4558"/>
    <lineage>
        <taxon>Eukaryota</taxon>
        <taxon>Viridiplantae</taxon>
        <taxon>Streptophyta</taxon>
        <taxon>Embryophyta</taxon>
        <taxon>Tracheophyta</taxon>
        <taxon>Spermatophyta</taxon>
        <taxon>Magnoliopsida</taxon>
        <taxon>Liliopsida</taxon>
        <taxon>Poales</taxon>
        <taxon>Poaceae</taxon>
        <taxon>PACMAD clade</taxon>
        <taxon>Panicoideae</taxon>
        <taxon>Andropogonodae</taxon>
        <taxon>Andropogoneae</taxon>
        <taxon>Sorghinae</taxon>
        <taxon>Sorghum</taxon>
    </lineage>
</organism>
<gene>
    <name evidence="2" type="ORF">SORBI_3005G214600</name>
</gene>
<accession>A0A1B6PTW6</accession>
<evidence type="ECO:0000313" key="3">
    <source>
        <dbReference type="Proteomes" id="UP000000768"/>
    </source>
</evidence>
<dbReference type="AlphaFoldDB" id="A0A1B6PTW6"/>
<reference evidence="2 3" key="1">
    <citation type="journal article" date="2009" name="Nature">
        <title>The Sorghum bicolor genome and the diversification of grasses.</title>
        <authorList>
            <person name="Paterson A.H."/>
            <person name="Bowers J.E."/>
            <person name="Bruggmann R."/>
            <person name="Dubchak I."/>
            <person name="Grimwood J."/>
            <person name="Gundlach H."/>
            <person name="Haberer G."/>
            <person name="Hellsten U."/>
            <person name="Mitros T."/>
            <person name="Poliakov A."/>
            <person name="Schmutz J."/>
            <person name="Spannagl M."/>
            <person name="Tang H."/>
            <person name="Wang X."/>
            <person name="Wicker T."/>
            <person name="Bharti A.K."/>
            <person name="Chapman J."/>
            <person name="Feltus F.A."/>
            <person name="Gowik U."/>
            <person name="Grigoriev I.V."/>
            <person name="Lyons E."/>
            <person name="Maher C.A."/>
            <person name="Martis M."/>
            <person name="Narechania A."/>
            <person name="Otillar R.P."/>
            <person name="Penning B.W."/>
            <person name="Salamov A.A."/>
            <person name="Wang Y."/>
            <person name="Zhang L."/>
            <person name="Carpita N.C."/>
            <person name="Freeling M."/>
            <person name="Gingle A.R."/>
            <person name="Hash C.T."/>
            <person name="Keller B."/>
            <person name="Klein P."/>
            <person name="Kresovich S."/>
            <person name="McCann M.C."/>
            <person name="Ming R."/>
            <person name="Peterson D.G."/>
            <person name="Mehboob-ur-Rahman"/>
            <person name="Ware D."/>
            <person name="Westhoff P."/>
            <person name="Mayer K.F."/>
            <person name="Messing J."/>
            <person name="Rokhsar D.S."/>
        </authorList>
    </citation>
    <scope>NUCLEOTIDE SEQUENCE [LARGE SCALE GENOMIC DNA]</scope>
    <source>
        <strain evidence="3">cv. BTx623</strain>
    </source>
</reference>
<dbReference type="Proteomes" id="UP000000768">
    <property type="component" value="Chromosome 5"/>
</dbReference>